<reference evidence="2 3" key="1">
    <citation type="submission" date="2015-01" db="EMBL/GenBank/DDBJ databases">
        <title>The Genome Sequence of Fonsecaea multimorphosa CBS 102226.</title>
        <authorList>
            <consortium name="The Broad Institute Genomics Platform"/>
            <person name="Cuomo C."/>
            <person name="de Hoog S."/>
            <person name="Gorbushina A."/>
            <person name="Stielow B."/>
            <person name="Teixiera M."/>
            <person name="Abouelleil A."/>
            <person name="Chapman S.B."/>
            <person name="Priest M."/>
            <person name="Young S.K."/>
            <person name="Wortman J."/>
            <person name="Nusbaum C."/>
            <person name="Birren B."/>
        </authorList>
    </citation>
    <scope>NUCLEOTIDE SEQUENCE [LARGE SCALE GENOMIC DNA]</scope>
    <source>
        <strain evidence="2 3">CBS 102226</strain>
    </source>
</reference>
<dbReference type="GeneID" id="27713638"/>
<proteinExistence type="predicted"/>
<evidence type="ECO:0000313" key="2">
    <source>
        <dbReference type="EMBL" id="KIX96626.1"/>
    </source>
</evidence>
<accession>A0A0D2IHV4</accession>
<evidence type="ECO:0000313" key="3">
    <source>
        <dbReference type="Proteomes" id="UP000053411"/>
    </source>
</evidence>
<dbReference type="VEuPathDB" id="FungiDB:Z520_07892"/>
<organism evidence="2 3">
    <name type="scientific">Fonsecaea multimorphosa CBS 102226</name>
    <dbReference type="NCBI Taxonomy" id="1442371"/>
    <lineage>
        <taxon>Eukaryota</taxon>
        <taxon>Fungi</taxon>
        <taxon>Dikarya</taxon>
        <taxon>Ascomycota</taxon>
        <taxon>Pezizomycotina</taxon>
        <taxon>Eurotiomycetes</taxon>
        <taxon>Chaetothyriomycetidae</taxon>
        <taxon>Chaetothyriales</taxon>
        <taxon>Herpotrichiellaceae</taxon>
        <taxon>Fonsecaea</taxon>
    </lineage>
</organism>
<feature type="compositionally biased region" description="Basic and acidic residues" evidence="1">
    <location>
        <begin position="160"/>
        <end position="177"/>
    </location>
</feature>
<dbReference type="RefSeq" id="XP_016630749.1">
    <property type="nucleotide sequence ID" value="XM_016778389.1"/>
</dbReference>
<keyword evidence="3" id="KW-1185">Reference proteome</keyword>
<name>A0A0D2IHV4_9EURO</name>
<dbReference type="EMBL" id="KN848077">
    <property type="protein sequence ID" value="KIX96626.1"/>
    <property type="molecule type" value="Genomic_DNA"/>
</dbReference>
<dbReference type="AlphaFoldDB" id="A0A0D2IHV4"/>
<dbReference type="STRING" id="1442371.A0A0D2IHV4"/>
<feature type="region of interest" description="Disordered" evidence="1">
    <location>
        <begin position="133"/>
        <end position="177"/>
    </location>
</feature>
<protein>
    <submittedName>
        <fullName evidence="2">Uncharacterized protein</fullName>
    </submittedName>
</protein>
<feature type="compositionally biased region" description="Polar residues" evidence="1">
    <location>
        <begin position="146"/>
        <end position="156"/>
    </location>
</feature>
<sequence length="322" mass="35820">MSRQGFGLDGLNLVEEAQIEGAIREVRRIADTNPSAPESWEQRLHIARTVIATLDSTGFMQMPNRNTDRTFVVASLQSLAYHDAEGAGVPDVAEWCMNQWLSLLQRNAEDLSALRGLGQAWLARSQSVLARIHRTEGSSSSGSSGRPQSLSERLSYSTAEESRDAERATAEADARAHTPDYVEARGMLIPAVDYFSRAVDVAERDGELAGELLSEVRTISSLVHLSARSPHAKFETERLTYNGFTTLQAAEANMSLGNVSYSHQNEQYFHRAIRYLRRASQIPGFRLSAYLQRYGSLVMYSRVRDVLQLTAYIVTSMILAGW</sequence>
<gene>
    <name evidence="2" type="ORF">Z520_07892</name>
</gene>
<dbReference type="Proteomes" id="UP000053411">
    <property type="component" value="Unassembled WGS sequence"/>
</dbReference>
<dbReference type="OrthoDB" id="5366687at2759"/>
<evidence type="ECO:0000256" key="1">
    <source>
        <dbReference type="SAM" id="MobiDB-lite"/>
    </source>
</evidence>